<dbReference type="Proteomes" id="UP000677228">
    <property type="component" value="Unassembled WGS sequence"/>
</dbReference>
<name>A0A8S2F541_9BILA</name>
<gene>
    <name evidence="1" type="ORF">OVA965_LOCUS32255</name>
    <name evidence="2" type="ORF">TMI583_LOCUS33114</name>
</gene>
<evidence type="ECO:0000313" key="2">
    <source>
        <dbReference type="EMBL" id="CAF4192487.1"/>
    </source>
</evidence>
<protein>
    <submittedName>
        <fullName evidence="1">Uncharacterized protein</fullName>
    </submittedName>
</protein>
<comment type="caution">
    <text evidence="1">The sequence shown here is derived from an EMBL/GenBank/DDBJ whole genome shotgun (WGS) entry which is preliminary data.</text>
</comment>
<sequence>MENNIIIHSPQRHIFLIDDHDRIVATAPFIKRPDFHLPVLLIDEITLPPYSEKWVDVKVLSHMNNITEALFEPAPNCLLVR</sequence>
<evidence type="ECO:0000313" key="1">
    <source>
        <dbReference type="EMBL" id="CAF1384228.1"/>
    </source>
</evidence>
<dbReference type="EMBL" id="CAJNOK010024994">
    <property type="protein sequence ID" value="CAF1384228.1"/>
    <property type="molecule type" value="Genomic_DNA"/>
</dbReference>
<organism evidence="1 3">
    <name type="scientific">Didymodactylos carnosus</name>
    <dbReference type="NCBI Taxonomy" id="1234261"/>
    <lineage>
        <taxon>Eukaryota</taxon>
        <taxon>Metazoa</taxon>
        <taxon>Spiralia</taxon>
        <taxon>Gnathifera</taxon>
        <taxon>Rotifera</taxon>
        <taxon>Eurotatoria</taxon>
        <taxon>Bdelloidea</taxon>
        <taxon>Philodinida</taxon>
        <taxon>Philodinidae</taxon>
        <taxon>Didymodactylos</taxon>
    </lineage>
</organism>
<dbReference type="Proteomes" id="UP000682733">
    <property type="component" value="Unassembled WGS sequence"/>
</dbReference>
<proteinExistence type="predicted"/>
<accession>A0A8S2F541</accession>
<dbReference type="EMBL" id="CAJOBA010046697">
    <property type="protein sequence ID" value="CAF4192487.1"/>
    <property type="molecule type" value="Genomic_DNA"/>
</dbReference>
<dbReference type="AlphaFoldDB" id="A0A8S2F541"/>
<evidence type="ECO:0000313" key="3">
    <source>
        <dbReference type="Proteomes" id="UP000677228"/>
    </source>
</evidence>
<reference evidence="1" key="1">
    <citation type="submission" date="2021-02" db="EMBL/GenBank/DDBJ databases">
        <authorList>
            <person name="Nowell W R."/>
        </authorList>
    </citation>
    <scope>NUCLEOTIDE SEQUENCE</scope>
</reference>